<dbReference type="Proteomes" id="UP000283341">
    <property type="component" value="Unassembled WGS sequence"/>
</dbReference>
<accession>A0A412I2R5</accession>
<gene>
    <name evidence="1" type="ORF">DWX97_25370</name>
</gene>
<dbReference type="AlphaFoldDB" id="A0A412I2R5"/>
<dbReference type="EMBL" id="QRVJ01000043">
    <property type="protein sequence ID" value="RGS31099.1"/>
    <property type="molecule type" value="Genomic_DNA"/>
</dbReference>
<protein>
    <submittedName>
        <fullName evidence="1">Uncharacterized protein</fullName>
    </submittedName>
</protein>
<organism evidence="1 2">
    <name type="scientific">Bacteroides cellulosilyticus</name>
    <dbReference type="NCBI Taxonomy" id="246787"/>
    <lineage>
        <taxon>Bacteria</taxon>
        <taxon>Pseudomonadati</taxon>
        <taxon>Bacteroidota</taxon>
        <taxon>Bacteroidia</taxon>
        <taxon>Bacteroidales</taxon>
        <taxon>Bacteroidaceae</taxon>
        <taxon>Bacteroides</taxon>
    </lineage>
</organism>
<evidence type="ECO:0000313" key="1">
    <source>
        <dbReference type="EMBL" id="RGS31099.1"/>
    </source>
</evidence>
<dbReference type="RefSeq" id="WP_118403968.1">
    <property type="nucleotide sequence ID" value="NZ_JBCONJ010000041.1"/>
</dbReference>
<comment type="caution">
    <text evidence="1">The sequence shown here is derived from an EMBL/GenBank/DDBJ whole genome shotgun (WGS) entry which is preliminary data.</text>
</comment>
<sequence>MTQLIVTIEDASLLPDLKKAIKMLRGVGNISVKKAETPLNENTLRAMRDVKEGHTIKCKSVEEYLEKVK</sequence>
<name>A0A412I2R5_9BACE</name>
<evidence type="ECO:0000313" key="2">
    <source>
        <dbReference type="Proteomes" id="UP000283341"/>
    </source>
</evidence>
<proteinExistence type="predicted"/>
<reference evidence="1 2" key="1">
    <citation type="submission" date="2018-08" db="EMBL/GenBank/DDBJ databases">
        <title>A genome reference for cultivated species of the human gut microbiota.</title>
        <authorList>
            <person name="Zou Y."/>
            <person name="Xue W."/>
            <person name="Luo G."/>
        </authorList>
    </citation>
    <scope>NUCLEOTIDE SEQUENCE [LARGE SCALE GENOMIC DNA]</scope>
    <source>
        <strain evidence="1 2">AF22-3AC</strain>
    </source>
</reference>